<feature type="domain" description="Penicillin-binding protein transpeptidase" evidence="1">
    <location>
        <begin position="135"/>
        <end position="444"/>
    </location>
</feature>
<dbReference type="GO" id="GO:0005886">
    <property type="term" value="C:plasma membrane"/>
    <property type="evidence" value="ECO:0007669"/>
    <property type="project" value="TreeGrafter"/>
</dbReference>
<dbReference type="InterPro" id="IPR050515">
    <property type="entry name" value="Beta-lactam/transpept"/>
</dbReference>
<gene>
    <name evidence="3" type="ORF">H9798_04605</name>
</gene>
<dbReference type="Gene3D" id="3.40.710.10">
    <property type="entry name" value="DD-peptidase/beta-lactamase superfamily"/>
    <property type="match status" value="1"/>
</dbReference>
<dbReference type="InterPro" id="IPR001460">
    <property type="entry name" value="PCN-bd_Tpept"/>
</dbReference>
<dbReference type="Gene3D" id="3.90.1310.10">
    <property type="entry name" value="Penicillin-binding protein 2a (Domain 2)"/>
    <property type="match status" value="1"/>
</dbReference>
<comment type="caution">
    <text evidence="3">The sequence shown here is derived from an EMBL/GenBank/DDBJ whole genome shotgun (WGS) entry which is preliminary data.</text>
</comment>
<dbReference type="EMBL" id="DXAK01000022">
    <property type="protein sequence ID" value="HJA06415.1"/>
    <property type="molecule type" value="Genomic_DNA"/>
</dbReference>
<dbReference type="InterPro" id="IPR054120">
    <property type="entry name" value="PBPA_dimer"/>
</dbReference>
<dbReference type="InterPro" id="IPR012338">
    <property type="entry name" value="Beta-lactam/transpept-like"/>
</dbReference>
<name>A0A9D2HAA8_9FIRM</name>
<protein>
    <submittedName>
        <fullName evidence="3">Penicillin-binding protein 2</fullName>
    </submittedName>
</protein>
<dbReference type="Proteomes" id="UP000824223">
    <property type="component" value="Unassembled WGS sequence"/>
</dbReference>
<dbReference type="GO" id="GO:0071972">
    <property type="term" value="F:peptidoglycan L,D-transpeptidase activity"/>
    <property type="evidence" value="ECO:0007669"/>
    <property type="project" value="TreeGrafter"/>
</dbReference>
<sequence>MGYLVYFTIVRAKTFVNSPYNQRQNAFAENVIRGDITDRNGNVLARTDVAEDGTETRVYPYGSVFSHVIGYSDPQLGKTGIESVENFELLTSNAFFVERIQNEFNGEKDRGDTVVTTLDADLQQAAYDALGDNRGAVVVMEADTGKILSMVSKPDYDPNSIYADWNTLISDETNSPLLNRAMNGSYAPGSVFKIVTTLAYMRQNSDYQSYTYDCAGKIEVGDTSISCFNGTVHGFEDLRSSFANSCNSSFCNIGMLLDISDYRQTAEDLLFNSPLPGVLDYKRSSFALEENSGDAEIMMTAMGQGKTTVSPYHMALITQAVANGGTLMEPYLVERVTNYTGSEVRKNVPKSYKRLMTSEEAAQLKDYMTAVVNEGTGSVLSGKSYTAAGKTGTAEYSLSDGERTHSWFVGFTNVDNPELVISVITEGSDGSAGGKAVSIAGNILDSYYN</sequence>
<proteinExistence type="predicted"/>
<dbReference type="GO" id="GO:0071555">
    <property type="term" value="P:cell wall organization"/>
    <property type="evidence" value="ECO:0007669"/>
    <property type="project" value="TreeGrafter"/>
</dbReference>
<evidence type="ECO:0000259" key="2">
    <source>
        <dbReference type="Pfam" id="PF21922"/>
    </source>
</evidence>
<dbReference type="Pfam" id="PF21922">
    <property type="entry name" value="PBP_dimer_2"/>
    <property type="match status" value="1"/>
</dbReference>
<reference evidence="3" key="2">
    <citation type="submission" date="2021-04" db="EMBL/GenBank/DDBJ databases">
        <authorList>
            <person name="Gilroy R."/>
        </authorList>
    </citation>
    <scope>NUCLEOTIDE SEQUENCE</scope>
    <source>
        <strain evidence="3">ChiSjej2B20-11307</strain>
    </source>
</reference>
<evidence type="ECO:0000313" key="3">
    <source>
        <dbReference type="EMBL" id="HJA06415.1"/>
    </source>
</evidence>
<feature type="domain" description="Penicillin binding protein A dimerisation" evidence="2">
    <location>
        <begin position="33"/>
        <end position="114"/>
    </location>
</feature>
<dbReference type="InterPro" id="IPR036138">
    <property type="entry name" value="PBP_dimer_sf"/>
</dbReference>
<accession>A0A9D2HAA8</accession>
<dbReference type="AlphaFoldDB" id="A0A9D2HAA8"/>
<dbReference type="PANTHER" id="PTHR30627:SF24">
    <property type="entry name" value="PENICILLIN-BINDING PROTEIN 4B"/>
    <property type="match status" value="1"/>
</dbReference>
<dbReference type="PANTHER" id="PTHR30627">
    <property type="entry name" value="PEPTIDOGLYCAN D,D-TRANSPEPTIDASE"/>
    <property type="match status" value="1"/>
</dbReference>
<reference evidence="3" key="1">
    <citation type="journal article" date="2021" name="PeerJ">
        <title>Extensive microbial diversity within the chicken gut microbiome revealed by metagenomics and culture.</title>
        <authorList>
            <person name="Gilroy R."/>
            <person name="Ravi A."/>
            <person name="Getino M."/>
            <person name="Pursley I."/>
            <person name="Horton D.L."/>
            <person name="Alikhan N.F."/>
            <person name="Baker D."/>
            <person name="Gharbi K."/>
            <person name="Hall N."/>
            <person name="Watson M."/>
            <person name="Adriaenssens E.M."/>
            <person name="Foster-Nyarko E."/>
            <person name="Jarju S."/>
            <person name="Secka A."/>
            <person name="Antonio M."/>
            <person name="Oren A."/>
            <person name="Chaudhuri R.R."/>
            <person name="La Ragione R."/>
            <person name="Hildebrand F."/>
            <person name="Pallen M.J."/>
        </authorList>
    </citation>
    <scope>NUCLEOTIDE SEQUENCE</scope>
    <source>
        <strain evidence="3">ChiSjej2B20-11307</strain>
    </source>
</reference>
<evidence type="ECO:0000313" key="4">
    <source>
        <dbReference type="Proteomes" id="UP000824223"/>
    </source>
</evidence>
<dbReference type="GO" id="GO:0008658">
    <property type="term" value="F:penicillin binding"/>
    <property type="evidence" value="ECO:0007669"/>
    <property type="project" value="InterPro"/>
</dbReference>
<organism evidence="3 4">
    <name type="scientific">Candidatus Mediterraneibacter pullicola</name>
    <dbReference type="NCBI Taxonomy" id="2838682"/>
    <lineage>
        <taxon>Bacteria</taxon>
        <taxon>Bacillati</taxon>
        <taxon>Bacillota</taxon>
        <taxon>Clostridia</taxon>
        <taxon>Lachnospirales</taxon>
        <taxon>Lachnospiraceae</taxon>
        <taxon>Mediterraneibacter</taxon>
    </lineage>
</organism>
<dbReference type="Pfam" id="PF00905">
    <property type="entry name" value="Transpeptidase"/>
    <property type="match status" value="1"/>
</dbReference>
<dbReference type="SUPFAM" id="SSF56519">
    <property type="entry name" value="Penicillin binding protein dimerisation domain"/>
    <property type="match status" value="1"/>
</dbReference>
<dbReference type="SUPFAM" id="SSF56601">
    <property type="entry name" value="beta-lactamase/transpeptidase-like"/>
    <property type="match status" value="1"/>
</dbReference>
<evidence type="ECO:0000259" key="1">
    <source>
        <dbReference type="Pfam" id="PF00905"/>
    </source>
</evidence>